<dbReference type="PANTHER" id="PTHR32347:SF27">
    <property type="entry name" value="RND EFFLUX PUMP MEMBRANE FUSION PROTEIN BARREL-SANDWICH DOMAIN-CONTAINING PROTEIN"/>
    <property type="match status" value="1"/>
</dbReference>
<dbReference type="InterPro" id="IPR014315">
    <property type="entry name" value="ABC_heterocyst_DevB"/>
</dbReference>
<evidence type="ECO:0000256" key="2">
    <source>
        <dbReference type="ARBA" id="ARBA00023054"/>
    </source>
</evidence>
<evidence type="ECO:0000313" key="5">
    <source>
        <dbReference type="EMBL" id="MBH8555986.1"/>
    </source>
</evidence>
<dbReference type="Proteomes" id="UP000599391">
    <property type="component" value="Unassembled WGS sequence"/>
</dbReference>
<sequence>MQNSKLDGSISPQSILRPRIFIAIIVSLTVLGISIYTVLKFQDAANQKAQAPAVILPELKTVTSLGRIEPKGKVIKLSATTSTEGNRVEQLLVKEGDRVKPGQVIAILDSRDRLEASLKEAQEQVKVQQANLNRIQAGAKRGEIAAQQATIARLEAERQGDINAQIATVDRLKAEVRNAEAEDQRYQVLYQQGAISASQRDSKRLILETAQKSLQEVQAQLKRIRLTSQQQLKEATATLDQVAEVRGVDVEAAKAEVSRAIAAMNRAEVDLKQAYVRWPKTLGERSPQYGQVFEIHTHPGELVSSDGIADIGQTNQMYVVAEIYESDINKVHSGQRARVVGDILPIELQGTVERKGLQVRRQNVINTDPSSNIDNRVVEVHVRLDDASSQKAANLTNMQVKVVIEL</sequence>
<protein>
    <submittedName>
        <fullName evidence="5">ABC exporter membrane fusion protein</fullName>
    </submittedName>
</protein>
<comment type="subcellular location">
    <subcellularLocation>
        <location evidence="1">Cell envelope</location>
    </subcellularLocation>
</comment>
<reference evidence="5 6" key="1">
    <citation type="journal article" date="2021" name="Int. J. Syst. Evol. Microbiol.">
        <title>Amazonocrinis nigriterrae gen. nov., sp. nov., Atlanticothrix silvestris gen. nov., sp. nov. and Dendronalium phyllosphericum gen. nov., sp. nov., nostocacean cyanobacteria from Brazilian environments.</title>
        <authorList>
            <person name="Alvarenga D.O."/>
            <person name="Andreote A.P.D."/>
            <person name="Branco L.H.Z."/>
            <person name="Delbaje E."/>
            <person name="Cruz R.B."/>
            <person name="Varani A.M."/>
            <person name="Fiore M.F."/>
        </authorList>
    </citation>
    <scope>NUCLEOTIDE SEQUENCE [LARGE SCALE GENOMIC DNA]</scope>
    <source>
        <strain evidence="5 6">CENA357</strain>
    </source>
</reference>
<keyword evidence="4" id="KW-0812">Transmembrane</keyword>
<dbReference type="PANTHER" id="PTHR32347">
    <property type="entry name" value="EFFLUX SYSTEM COMPONENT YKNX-RELATED"/>
    <property type="match status" value="1"/>
</dbReference>
<proteinExistence type="predicted"/>
<evidence type="ECO:0000256" key="4">
    <source>
        <dbReference type="SAM" id="Phobius"/>
    </source>
</evidence>
<organism evidence="5 6">
    <name type="scientific">Atlanticothrix silvestris CENA357</name>
    <dbReference type="NCBI Taxonomy" id="1725252"/>
    <lineage>
        <taxon>Bacteria</taxon>
        <taxon>Bacillati</taxon>
        <taxon>Cyanobacteriota</taxon>
        <taxon>Cyanophyceae</taxon>
        <taxon>Nostocales</taxon>
        <taxon>Nodulariaceae</taxon>
        <taxon>Atlanticothrix</taxon>
        <taxon>Atlanticothrix silvestris</taxon>
    </lineage>
</organism>
<evidence type="ECO:0000256" key="3">
    <source>
        <dbReference type="SAM" id="Coils"/>
    </source>
</evidence>
<dbReference type="Gene3D" id="2.40.30.170">
    <property type="match status" value="1"/>
</dbReference>
<feature type="transmembrane region" description="Helical" evidence="4">
    <location>
        <begin position="20"/>
        <end position="39"/>
    </location>
</feature>
<dbReference type="PRINTS" id="PR01490">
    <property type="entry name" value="RTXTOXIND"/>
</dbReference>
<dbReference type="EMBL" id="JAECZB010000102">
    <property type="protein sequence ID" value="MBH8555986.1"/>
    <property type="molecule type" value="Genomic_DNA"/>
</dbReference>
<name>A0A8J7L5L8_9CYAN</name>
<dbReference type="GO" id="GO:0030313">
    <property type="term" value="C:cell envelope"/>
    <property type="evidence" value="ECO:0007669"/>
    <property type="project" value="UniProtKB-SubCell"/>
</dbReference>
<dbReference type="SUPFAM" id="SSF111369">
    <property type="entry name" value="HlyD-like secretion proteins"/>
    <property type="match status" value="1"/>
</dbReference>
<dbReference type="Gene3D" id="2.40.50.100">
    <property type="match status" value="1"/>
</dbReference>
<accession>A0A8J7L5L8</accession>
<keyword evidence="2 3" id="KW-0175">Coiled coil</keyword>
<gene>
    <name evidence="5" type="ORF">I8751_27325</name>
</gene>
<evidence type="ECO:0000256" key="1">
    <source>
        <dbReference type="ARBA" id="ARBA00004196"/>
    </source>
</evidence>
<keyword evidence="4" id="KW-1133">Transmembrane helix</keyword>
<feature type="coiled-coil region" evidence="3">
    <location>
        <begin position="162"/>
        <end position="270"/>
    </location>
</feature>
<dbReference type="RefSeq" id="WP_214442186.1">
    <property type="nucleotide sequence ID" value="NZ_JAECZB010000102.1"/>
</dbReference>
<keyword evidence="4" id="KW-0472">Membrane</keyword>
<dbReference type="AlphaFoldDB" id="A0A8J7L5L8"/>
<dbReference type="InterPro" id="IPR050465">
    <property type="entry name" value="UPF0194_transport"/>
</dbReference>
<comment type="caution">
    <text evidence="5">The sequence shown here is derived from an EMBL/GenBank/DDBJ whole genome shotgun (WGS) entry which is preliminary data.</text>
</comment>
<evidence type="ECO:0000313" key="6">
    <source>
        <dbReference type="Proteomes" id="UP000599391"/>
    </source>
</evidence>
<feature type="coiled-coil region" evidence="3">
    <location>
        <begin position="104"/>
        <end position="138"/>
    </location>
</feature>
<keyword evidence="6" id="KW-1185">Reference proteome</keyword>
<dbReference type="NCBIfam" id="TIGR02971">
    <property type="entry name" value="heterocyst_DevB"/>
    <property type="match status" value="1"/>
</dbReference>